<protein>
    <recommendedName>
        <fullName evidence="6">J domain-containing protein</fullName>
    </recommendedName>
</protein>
<evidence type="ECO:0000256" key="1">
    <source>
        <dbReference type="ARBA" id="ARBA00023054"/>
    </source>
</evidence>
<feature type="region of interest" description="Disordered" evidence="2">
    <location>
        <begin position="502"/>
        <end position="614"/>
    </location>
</feature>
<feature type="compositionally biased region" description="Polar residues" evidence="2">
    <location>
        <begin position="568"/>
        <end position="577"/>
    </location>
</feature>
<dbReference type="SUPFAM" id="SSF46565">
    <property type="entry name" value="Chaperone J-domain"/>
    <property type="match status" value="1"/>
</dbReference>
<dbReference type="CDD" id="cd06257">
    <property type="entry name" value="DnaJ"/>
    <property type="match status" value="1"/>
</dbReference>
<feature type="region of interest" description="Disordered" evidence="2">
    <location>
        <begin position="19"/>
        <end position="42"/>
    </location>
</feature>
<name>A0A9Q0G1Z7_9ROSI</name>
<dbReference type="InterPro" id="IPR001623">
    <property type="entry name" value="DnaJ_domain"/>
</dbReference>
<feature type="compositionally biased region" description="Low complexity" evidence="2">
    <location>
        <begin position="178"/>
        <end position="187"/>
    </location>
</feature>
<feature type="compositionally biased region" description="Polar residues" evidence="2">
    <location>
        <begin position="629"/>
        <end position="640"/>
    </location>
</feature>
<feature type="region of interest" description="Disordered" evidence="2">
    <location>
        <begin position="174"/>
        <end position="213"/>
    </location>
</feature>
<dbReference type="GO" id="GO:0030276">
    <property type="term" value="F:clathrin binding"/>
    <property type="evidence" value="ECO:0007669"/>
    <property type="project" value="TreeGrafter"/>
</dbReference>
<accession>A0A9Q0G1Z7</accession>
<feature type="region of interest" description="Disordered" evidence="2">
    <location>
        <begin position="882"/>
        <end position="982"/>
    </location>
</feature>
<dbReference type="Proteomes" id="UP001141552">
    <property type="component" value="Unassembled WGS sequence"/>
</dbReference>
<evidence type="ECO:0000256" key="2">
    <source>
        <dbReference type="SAM" id="MobiDB-lite"/>
    </source>
</evidence>
<feature type="compositionally biased region" description="Acidic residues" evidence="2">
    <location>
        <begin position="668"/>
        <end position="683"/>
    </location>
</feature>
<dbReference type="PANTHER" id="PTHR23172:SF91">
    <property type="entry name" value="J DOMAIN-CONTAINING PROTEIN"/>
    <property type="match status" value="1"/>
</dbReference>
<feature type="region of interest" description="Disordered" evidence="2">
    <location>
        <begin position="771"/>
        <end position="805"/>
    </location>
</feature>
<keyword evidence="3" id="KW-1133">Transmembrane helix</keyword>
<dbReference type="FunFam" id="1.10.287.110:FF:000009">
    <property type="entry name" value="Auxilin-related protein 1"/>
    <property type="match status" value="1"/>
</dbReference>
<feature type="compositionally biased region" description="Basic and acidic residues" evidence="2">
    <location>
        <begin position="926"/>
        <end position="936"/>
    </location>
</feature>
<organism evidence="4 5">
    <name type="scientific">Turnera subulata</name>
    <dbReference type="NCBI Taxonomy" id="218843"/>
    <lineage>
        <taxon>Eukaryota</taxon>
        <taxon>Viridiplantae</taxon>
        <taxon>Streptophyta</taxon>
        <taxon>Embryophyta</taxon>
        <taxon>Tracheophyta</taxon>
        <taxon>Spermatophyta</taxon>
        <taxon>Magnoliopsida</taxon>
        <taxon>eudicotyledons</taxon>
        <taxon>Gunneridae</taxon>
        <taxon>Pentapetalae</taxon>
        <taxon>rosids</taxon>
        <taxon>fabids</taxon>
        <taxon>Malpighiales</taxon>
        <taxon>Passifloraceae</taxon>
        <taxon>Turnera</taxon>
    </lineage>
</organism>
<keyword evidence="5" id="KW-1185">Reference proteome</keyword>
<reference evidence="4" key="1">
    <citation type="submission" date="2022-02" db="EMBL/GenBank/DDBJ databases">
        <authorList>
            <person name="Henning P.M."/>
            <person name="McCubbin A.G."/>
            <person name="Shore J.S."/>
        </authorList>
    </citation>
    <scope>NUCLEOTIDE SEQUENCE</scope>
    <source>
        <strain evidence="4">F60SS</strain>
        <tissue evidence="4">Leaves</tissue>
    </source>
</reference>
<dbReference type="GO" id="GO:0072583">
    <property type="term" value="P:clathrin-dependent endocytosis"/>
    <property type="evidence" value="ECO:0007669"/>
    <property type="project" value="TreeGrafter"/>
</dbReference>
<dbReference type="InterPro" id="IPR036869">
    <property type="entry name" value="J_dom_sf"/>
</dbReference>
<feature type="region of interest" description="Disordered" evidence="2">
    <location>
        <begin position="1180"/>
        <end position="1327"/>
    </location>
</feature>
<feature type="compositionally biased region" description="Basic and acidic residues" evidence="2">
    <location>
        <begin position="958"/>
        <end position="982"/>
    </location>
</feature>
<dbReference type="Gene3D" id="1.10.287.110">
    <property type="entry name" value="DnaJ domain"/>
    <property type="match status" value="1"/>
</dbReference>
<feature type="region of interest" description="Disordered" evidence="2">
    <location>
        <begin position="451"/>
        <end position="488"/>
    </location>
</feature>
<gene>
    <name evidence="4" type="ORF">Tsubulata_009442</name>
</gene>
<dbReference type="OrthoDB" id="1717591at2759"/>
<feature type="compositionally biased region" description="Basic and acidic residues" evidence="2">
    <location>
        <begin position="882"/>
        <end position="919"/>
    </location>
</feature>
<feature type="compositionally biased region" description="Basic and acidic residues" evidence="2">
    <location>
        <begin position="459"/>
        <end position="475"/>
    </location>
</feature>
<feature type="compositionally biased region" description="Basic and acidic residues" evidence="2">
    <location>
        <begin position="19"/>
        <end position="34"/>
    </location>
</feature>
<feature type="non-terminal residue" evidence="4">
    <location>
        <position position="1"/>
    </location>
</feature>
<evidence type="ECO:0008006" key="6">
    <source>
        <dbReference type="Google" id="ProtNLM"/>
    </source>
</evidence>
<feature type="region of interest" description="Disordered" evidence="2">
    <location>
        <begin position="628"/>
        <end position="707"/>
    </location>
</feature>
<dbReference type="EMBL" id="JAKUCV010002594">
    <property type="protein sequence ID" value="KAJ4842089.1"/>
    <property type="molecule type" value="Genomic_DNA"/>
</dbReference>
<dbReference type="GO" id="GO:0072318">
    <property type="term" value="P:clathrin coat disassembly"/>
    <property type="evidence" value="ECO:0007669"/>
    <property type="project" value="TreeGrafter"/>
</dbReference>
<keyword evidence="1" id="KW-0175">Coiled coil</keyword>
<reference evidence="4" key="2">
    <citation type="journal article" date="2023" name="Plants (Basel)">
        <title>Annotation of the Turnera subulata (Passifloraceae) Draft Genome Reveals the S-Locus Evolved after the Divergence of Turneroideae from Passifloroideae in a Stepwise Manner.</title>
        <authorList>
            <person name="Henning P.M."/>
            <person name="Roalson E.H."/>
            <person name="Mir W."/>
            <person name="McCubbin A.G."/>
            <person name="Shore J.S."/>
        </authorList>
    </citation>
    <scope>NUCLEOTIDE SEQUENCE</scope>
    <source>
        <strain evidence="4">F60SS</strain>
    </source>
</reference>
<keyword evidence="3" id="KW-0472">Membrane</keyword>
<feature type="compositionally biased region" description="Basic and acidic residues" evidence="2">
    <location>
        <begin position="1209"/>
        <end position="1245"/>
    </location>
</feature>
<evidence type="ECO:0000256" key="3">
    <source>
        <dbReference type="SAM" id="Phobius"/>
    </source>
</evidence>
<keyword evidence="3" id="KW-0812">Transmembrane</keyword>
<comment type="caution">
    <text evidence="4">The sequence shown here is derived from an EMBL/GenBank/DDBJ whole genome shotgun (WGS) entry which is preliminary data.</text>
</comment>
<evidence type="ECO:0000313" key="5">
    <source>
        <dbReference type="Proteomes" id="UP001141552"/>
    </source>
</evidence>
<feature type="non-terminal residue" evidence="4">
    <location>
        <position position="1606"/>
    </location>
</feature>
<sequence length="1606" mass="180194">LCSDNLSDCLLQNFSLQEKDRRDTHREKKKETKQTTKKTLNKNKKRVKILKPLSLSLSLSLTMEYQTSTTPVAFSGELGPGGRLSRKHVYDGVLSGGTNTRKSGARVEDYREIFAGSGGSSIPFLDVPELNERQLSGETAAVRGSRVDYSKVFGGFGEAEYAVPYEELFAAKPKKSKSFSSKGAGAPDEARRRASVPEHSNFSEKKQMPLPETSFDSLNGAKQVNVLYHKVNPRHENGTNGTTHIAQLHATPGYTCLIDENKPSQRKQNSRPAHPGLNEAHMNVDVSKVVKESKPVRKVVSGPQPSVASEFTSRGPIEFENKSGRNRSFSTDMPFDAFDVGIGGDPSKMQQPTSGLPPYGGNKKGGFGASMNLNGEVCGNDASGNYSPPSFYEEIDANSAAAASAAAVMKAIEEAQMKIRIAKELMGRKKGGFQNSVKPSFSNLWKAREGEVQNAEKANGSKDKEANRMFEKEDTSGSTFTGHVATSERPVTAELQDKLHSSIAKNDAGETRCREATSTPAEVSLEDGEDRQEAGVGETVTNSSKSQLAGAGNSLLEEAEDWHETVAGDTTTPCSDSKLSEADNSLLEEAEDWHETVVGETPTPCSESNSTEVEDWHETVVGEMLSPYNKPQSAEANNSLDEAEDWQETVVGEMPTPYRESRSMEVDSSMEEAEDWEETEEFFEPSGTGENEERSLQSMQEENTKEAMPCGYETEHLENLIVGEDVVEPKDCGVELEVSQEASVQEGGKPNSKWDIHENKTNSVLDLHHEECDEEKTELTDKDNVTIQTPEAPLEKEKSQRRSRKLWKQEGTIELKCERRSRKLWKREGNIELQMQELEENDAMEEAEAQNWVEMEKKQPVALNRKEMENIRDEILAREENASRLGEIHPDRENGKVHQESWDREECEKLEVEDWKQEENDNTPDVPRREETKDNSNEVDEEVKPVSYDGSTVEEECENRSVEDGETKTDGNEELKDAKQDDMMLKAESPMNETEKGQENTCRWAETEKTELDVRPRADEERNPSATREALSHENDFVVVDEDVNQGATVETCWQADIGRVAVNAEVIIDDNGKINKVSKTPFVSEETGKQSTVHEEDNVLEEQQHYQNGELGKDFIKFDGIQNQTEEPAEALLMADSRTSLGETILNLRNEQYDGTGAEYKTVSDQEKLTGKQVLELNEADEDVSECDKRDEDSYASSQGEEWLGNEIEPHNDSKPHIEEVAFEEEQKEHESKESEVAKNHTEDEIPLGFSAVEKRACNGIEGKDMAPEYEEKTDQSTDKKMEDRHVSLKLERETEVTLQRKGEVEKRESRKKEEAKEREMEKEKERLAVERAIREARERAFAEARERAEKAVAERAAAEANQRLKAEAQKASSQTNDKLAADKVLRDAKLRAERAAVERATAEARVRALEKAMSEKAASKGRKDDRINPSVSANLFVVLNLIFYVSILFWWLWEIHDLLNFRINSVKTVLPAAQDIQALQIMEAKALAEKNMRDLLAQKEQAERNRLADTLDAEVKRWSSGKERNLRALLSTLQYILGPDSGWQSIPLTDLIPTAAVKKAYRKATLFVHPDKLQQRGASIQQKYICEKVFDLLKEAWNKFSAEE</sequence>
<feature type="compositionally biased region" description="Basic and acidic residues" evidence="2">
    <location>
        <begin position="188"/>
        <end position="207"/>
    </location>
</feature>
<evidence type="ECO:0000313" key="4">
    <source>
        <dbReference type="EMBL" id="KAJ4842089.1"/>
    </source>
</evidence>
<feature type="compositionally biased region" description="Basic and acidic residues" evidence="2">
    <location>
        <begin position="771"/>
        <end position="784"/>
    </location>
</feature>
<dbReference type="GO" id="GO:0005737">
    <property type="term" value="C:cytoplasm"/>
    <property type="evidence" value="ECO:0007669"/>
    <property type="project" value="TreeGrafter"/>
</dbReference>
<proteinExistence type="predicted"/>
<feature type="transmembrane region" description="Helical" evidence="3">
    <location>
        <begin position="1435"/>
        <end position="1455"/>
    </location>
</feature>
<feature type="compositionally biased region" description="Basic and acidic residues" evidence="2">
    <location>
        <begin position="1254"/>
        <end position="1327"/>
    </location>
</feature>
<dbReference type="PANTHER" id="PTHR23172">
    <property type="entry name" value="AUXILIN/CYCLIN G-ASSOCIATED KINASE-RELATED"/>
    <property type="match status" value="1"/>
</dbReference>
<dbReference type="GO" id="GO:0031982">
    <property type="term" value="C:vesicle"/>
    <property type="evidence" value="ECO:0007669"/>
    <property type="project" value="TreeGrafter"/>
</dbReference>